<evidence type="ECO:0000313" key="2">
    <source>
        <dbReference type="Proteomes" id="UP000832011"/>
    </source>
</evidence>
<dbReference type="Proteomes" id="UP000832011">
    <property type="component" value="Chromosome"/>
</dbReference>
<reference evidence="1 2" key="1">
    <citation type="journal article" date="2022" name="Res Sq">
        <title>Evolution of multicellular longitudinally dividing oral cavity symbionts (Neisseriaceae).</title>
        <authorList>
            <person name="Nyongesa S."/>
            <person name="Weber P."/>
            <person name="Bernet E."/>
            <person name="Pullido F."/>
            <person name="Nieckarz M."/>
            <person name="Delaby M."/>
            <person name="Nieves C."/>
            <person name="Viehboeck T."/>
            <person name="Krause N."/>
            <person name="Rivera-Millot A."/>
            <person name="Nakamura A."/>
            <person name="Vischer N."/>
            <person name="VanNieuwenhze M."/>
            <person name="Brun Y."/>
            <person name="Cava F."/>
            <person name="Bulgheresi S."/>
            <person name="Veyrier F."/>
        </authorList>
    </citation>
    <scope>NUCLEOTIDE SEQUENCE [LARGE SCALE GENOMIC DNA]</scope>
    <source>
        <strain evidence="1 2">SN4</strain>
    </source>
</reference>
<dbReference type="EMBL" id="CP091511">
    <property type="protein sequence ID" value="UOO87948.1"/>
    <property type="molecule type" value="Genomic_DNA"/>
</dbReference>
<gene>
    <name evidence="1" type="ORF">LVJ82_10630</name>
</gene>
<evidence type="ECO:0008006" key="3">
    <source>
        <dbReference type="Google" id="ProtNLM"/>
    </source>
</evidence>
<dbReference type="PROSITE" id="PS51257">
    <property type="entry name" value="PROKAR_LIPOPROTEIN"/>
    <property type="match status" value="1"/>
</dbReference>
<sequence>MRIESTPAYVYCSTVLLGLLLSGCGKGLSDEQLQKVTVKAASSASAASTDLIQPVPLTASAPPAIAPAETTDLATTSTTPRPVHEFNPADFPDACNDYVDAVSQCIDVMNKSGLEGTASLQMQLDEMQASWLKEADKSNLNNTCSSALMDIEPALRDLGC</sequence>
<proteinExistence type="predicted"/>
<organism evidence="1 2">
    <name type="scientific">Vitreoscilla massiliensis</name>
    <dbReference type="NCBI Taxonomy" id="1689272"/>
    <lineage>
        <taxon>Bacteria</taxon>
        <taxon>Pseudomonadati</taxon>
        <taxon>Pseudomonadota</taxon>
        <taxon>Betaproteobacteria</taxon>
        <taxon>Neisseriales</taxon>
        <taxon>Neisseriaceae</taxon>
        <taxon>Vitreoscilla</taxon>
    </lineage>
</organism>
<protein>
    <recommendedName>
        <fullName evidence="3">Lysozyme inhibitor LprI N-terminal domain-containing protein</fullName>
    </recommendedName>
</protein>
<dbReference type="RefSeq" id="WP_147645413.1">
    <property type="nucleotide sequence ID" value="NZ_CABKVG010000009.1"/>
</dbReference>
<name>A0ABY4E0V6_9NEIS</name>
<accession>A0ABY4E0V6</accession>
<keyword evidence="2" id="KW-1185">Reference proteome</keyword>
<evidence type="ECO:0000313" key="1">
    <source>
        <dbReference type="EMBL" id="UOO87948.1"/>
    </source>
</evidence>